<reference evidence="1 2" key="1">
    <citation type="submission" date="2023-09" db="EMBL/GenBank/DDBJ databases">
        <authorList>
            <person name="Wang M."/>
        </authorList>
    </citation>
    <scope>NUCLEOTIDE SEQUENCE [LARGE SCALE GENOMIC DNA]</scope>
    <source>
        <strain evidence="1">GT-2023</strain>
        <tissue evidence="1">Liver</tissue>
    </source>
</reference>
<accession>A0ABR3LK68</accession>
<name>A0ABR3LK68_9TELE</name>
<keyword evidence="2" id="KW-1185">Reference proteome</keyword>
<protein>
    <recommendedName>
        <fullName evidence="3">MHC class I antigen</fullName>
    </recommendedName>
</protein>
<proteinExistence type="predicted"/>
<comment type="caution">
    <text evidence="1">The sequence shown here is derived from an EMBL/GenBank/DDBJ whole genome shotgun (WGS) entry which is preliminary data.</text>
</comment>
<dbReference type="EMBL" id="JAYMGO010000021">
    <property type="protein sequence ID" value="KAL1253297.1"/>
    <property type="molecule type" value="Genomic_DNA"/>
</dbReference>
<evidence type="ECO:0000313" key="1">
    <source>
        <dbReference type="EMBL" id="KAL1253297.1"/>
    </source>
</evidence>
<sequence length="114" mass="12971">MLCGAPNSAGCFFSARLQTRSRRSCNPFSRTPLLFHPYAGRIHNGTGSILQHNVVFKTVAYRDVLNRTGLSPDWDRRTGSWHGMVGREINDQSRLSVRTRTISKRQDFSGVYRI</sequence>
<organism evidence="1 2">
    <name type="scientific">Cirrhinus molitorella</name>
    <name type="common">mud carp</name>
    <dbReference type="NCBI Taxonomy" id="172907"/>
    <lineage>
        <taxon>Eukaryota</taxon>
        <taxon>Metazoa</taxon>
        <taxon>Chordata</taxon>
        <taxon>Craniata</taxon>
        <taxon>Vertebrata</taxon>
        <taxon>Euteleostomi</taxon>
        <taxon>Actinopterygii</taxon>
        <taxon>Neopterygii</taxon>
        <taxon>Teleostei</taxon>
        <taxon>Ostariophysi</taxon>
        <taxon>Cypriniformes</taxon>
        <taxon>Cyprinidae</taxon>
        <taxon>Labeoninae</taxon>
        <taxon>Labeonini</taxon>
        <taxon>Cirrhinus</taxon>
    </lineage>
</organism>
<gene>
    <name evidence="1" type="ORF">QQF64_017990</name>
</gene>
<dbReference type="Proteomes" id="UP001558613">
    <property type="component" value="Unassembled WGS sequence"/>
</dbReference>
<evidence type="ECO:0000313" key="2">
    <source>
        <dbReference type="Proteomes" id="UP001558613"/>
    </source>
</evidence>
<evidence type="ECO:0008006" key="3">
    <source>
        <dbReference type="Google" id="ProtNLM"/>
    </source>
</evidence>